<evidence type="ECO:0000313" key="1">
    <source>
        <dbReference type="EMBL" id="WCO66263.1"/>
    </source>
</evidence>
<dbReference type="RefSeq" id="WP_272735786.1">
    <property type="nucleotide sequence ID" value="NZ_CP116942.1"/>
</dbReference>
<dbReference type="EMBL" id="CP116942">
    <property type="protein sequence ID" value="WCO66263.1"/>
    <property type="molecule type" value="Genomic_DNA"/>
</dbReference>
<sequence length="69" mass="7605">MQPRVSVGIPLRNEEERLSLLLDDLAAQAVVPARWWWPTTDADPAPWGGVGRGRRCSAALDHCLAPMAR</sequence>
<organism evidence="1 2">
    <name type="scientific">Iamia majanohamensis</name>
    <dbReference type="NCBI Taxonomy" id="467976"/>
    <lineage>
        <taxon>Bacteria</taxon>
        <taxon>Bacillati</taxon>
        <taxon>Actinomycetota</taxon>
        <taxon>Acidimicrobiia</taxon>
        <taxon>Acidimicrobiales</taxon>
        <taxon>Iamiaceae</taxon>
        <taxon>Iamia</taxon>
    </lineage>
</organism>
<dbReference type="AlphaFoldDB" id="A0AAF0BUN2"/>
<keyword evidence="2" id="KW-1185">Reference proteome</keyword>
<dbReference type="Proteomes" id="UP001216390">
    <property type="component" value="Chromosome"/>
</dbReference>
<reference evidence="1" key="1">
    <citation type="submission" date="2023-01" db="EMBL/GenBank/DDBJ databases">
        <title>The diversity of Class Acidimicrobiia in South China Sea sediment environments and the proposal of Iamia marina sp. nov., a novel species of the genus Iamia.</title>
        <authorList>
            <person name="He Y."/>
            <person name="Tian X."/>
        </authorList>
    </citation>
    <scope>NUCLEOTIDE SEQUENCE</scope>
    <source>
        <strain evidence="1">DSM 19957</strain>
    </source>
</reference>
<accession>A0AAF0BUN2</accession>
<name>A0AAF0BUN2_9ACTN</name>
<gene>
    <name evidence="1" type="ORF">PO878_17315</name>
</gene>
<protein>
    <submittedName>
        <fullName evidence="1">Uncharacterized protein</fullName>
    </submittedName>
</protein>
<proteinExistence type="predicted"/>
<dbReference type="KEGG" id="ima:PO878_17315"/>
<evidence type="ECO:0000313" key="2">
    <source>
        <dbReference type="Proteomes" id="UP001216390"/>
    </source>
</evidence>